<comment type="caution">
    <text evidence="1">The sequence shown here is derived from an EMBL/GenBank/DDBJ whole genome shotgun (WGS) entry which is preliminary data.</text>
</comment>
<reference evidence="1 2" key="1">
    <citation type="submission" date="2019-03" db="EMBL/GenBank/DDBJ databases">
        <title>Single cell metagenomics reveals metabolic interactions within the superorganism composed of flagellate Streblomastix strix and complex community of Bacteroidetes bacteria on its surface.</title>
        <authorList>
            <person name="Treitli S.C."/>
            <person name="Kolisko M."/>
            <person name="Husnik F."/>
            <person name="Keeling P."/>
            <person name="Hampl V."/>
        </authorList>
    </citation>
    <scope>NUCLEOTIDE SEQUENCE [LARGE SCALE GENOMIC DNA]</scope>
    <source>
        <strain evidence="1">ST1C</strain>
    </source>
</reference>
<protein>
    <submittedName>
        <fullName evidence="1">Uncharacterized protein</fullName>
    </submittedName>
</protein>
<dbReference type="AlphaFoldDB" id="A0A5J4TJX8"/>
<dbReference type="Proteomes" id="UP000324800">
    <property type="component" value="Unassembled WGS sequence"/>
</dbReference>
<accession>A0A5J4TJX8</accession>
<organism evidence="1 2">
    <name type="scientific">Streblomastix strix</name>
    <dbReference type="NCBI Taxonomy" id="222440"/>
    <lineage>
        <taxon>Eukaryota</taxon>
        <taxon>Metamonada</taxon>
        <taxon>Preaxostyla</taxon>
        <taxon>Oxymonadida</taxon>
        <taxon>Streblomastigidae</taxon>
        <taxon>Streblomastix</taxon>
    </lineage>
</organism>
<evidence type="ECO:0000313" key="2">
    <source>
        <dbReference type="Proteomes" id="UP000324800"/>
    </source>
</evidence>
<evidence type="ECO:0000313" key="1">
    <source>
        <dbReference type="EMBL" id="KAA6358359.1"/>
    </source>
</evidence>
<feature type="non-terminal residue" evidence="1">
    <location>
        <position position="1"/>
    </location>
</feature>
<sequence length="348" mass="38886">VSEEEESVIRESYFQGVKKVVNPHTKAGIKQLAFAKRSLLQNGINISSTASLSLYSTASTSSFVPLSDTEQQPDPLQQELLNKKWKVSFEKKAKKRHIRKFMVGITFQVDKDKDPIIYSIEPSLMQKISGNAPQPKIRSLFAGGKKVQAPNPTLQAKQANLLALHVSKSKQAIISSNIPSRLSIQENSSVEKPKPKAVVQPKNAINAASHQCQVKKKIPIIDRKYKGVISCSHPKLQWTSAPLLAAPDTAFSVLKQYDSPSKLEQGIGFMQIPELNCHKLIIPFSFVILNNALKKDIFKLSAEHHVTLALFLNAFRPDQIKTSVLLQQAASLFPGWSNRWIIFRMMRV</sequence>
<dbReference type="EMBL" id="SNRW01029984">
    <property type="protein sequence ID" value="KAA6358359.1"/>
    <property type="molecule type" value="Genomic_DNA"/>
</dbReference>
<proteinExistence type="predicted"/>
<gene>
    <name evidence="1" type="ORF">EZS28_046114</name>
</gene>
<name>A0A5J4TJX8_9EUKA</name>